<dbReference type="InterPro" id="IPR013525">
    <property type="entry name" value="ABC2_TM"/>
</dbReference>
<evidence type="ECO:0000256" key="1">
    <source>
        <dbReference type="ARBA" id="ARBA00004141"/>
    </source>
</evidence>
<comment type="similarity">
    <text evidence="2">Belongs to the ABC transporter superfamily. ABCG family. Eye pigment precursor importer (TC 3.A.1.204) subfamily.</text>
</comment>
<sequence length="187" mass="21627">MSRDFGYYWLRIVSLHLSPSVLEPFILTWEPSILPSRQEDACTSFIFGFMTFMSIGGFPSFVEDMKVFQRERMNGHYGVTAFVISNTLSAMPFHILIAYSFWFCLLPHLVGLNPWDYLWWSLGSSITYDIPKHYGVTQCLISVLTFGLYEGQYKNDLKGLMFDNQSLDLPKISGEYALKYTFQINMA</sequence>
<keyword evidence="5 7" id="KW-1133">Transmembrane helix</keyword>
<dbReference type="InterPro" id="IPR052215">
    <property type="entry name" value="Plant_ABCG"/>
</dbReference>
<accession>A0ABS8URB0</accession>
<organism evidence="9 10">
    <name type="scientific">Datura stramonium</name>
    <name type="common">Jimsonweed</name>
    <name type="synonym">Common thornapple</name>
    <dbReference type="NCBI Taxonomy" id="4076"/>
    <lineage>
        <taxon>Eukaryota</taxon>
        <taxon>Viridiplantae</taxon>
        <taxon>Streptophyta</taxon>
        <taxon>Embryophyta</taxon>
        <taxon>Tracheophyta</taxon>
        <taxon>Spermatophyta</taxon>
        <taxon>Magnoliopsida</taxon>
        <taxon>eudicotyledons</taxon>
        <taxon>Gunneridae</taxon>
        <taxon>Pentapetalae</taxon>
        <taxon>asterids</taxon>
        <taxon>lamiids</taxon>
        <taxon>Solanales</taxon>
        <taxon>Solanaceae</taxon>
        <taxon>Solanoideae</taxon>
        <taxon>Datureae</taxon>
        <taxon>Datura</taxon>
    </lineage>
</organism>
<keyword evidence="6 7" id="KW-0472">Membrane</keyword>
<keyword evidence="3" id="KW-0813">Transport</keyword>
<evidence type="ECO:0000256" key="6">
    <source>
        <dbReference type="ARBA" id="ARBA00023136"/>
    </source>
</evidence>
<evidence type="ECO:0000259" key="8">
    <source>
        <dbReference type="Pfam" id="PF01061"/>
    </source>
</evidence>
<proteinExistence type="inferred from homology"/>
<evidence type="ECO:0000256" key="2">
    <source>
        <dbReference type="ARBA" id="ARBA00005814"/>
    </source>
</evidence>
<dbReference type="Pfam" id="PF01061">
    <property type="entry name" value="ABC2_membrane"/>
    <property type="match status" value="1"/>
</dbReference>
<dbReference type="PANTHER" id="PTHR48042:SF11">
    <property type="entry name" value="ABC TRANSPORTER G FAMILY MEMBER 11"/>
    <property type="match status" value="1"/>
</dbReference>
<dbReference type="EMBL" id="JACEIK010002371">
    <property type="protein sequence ID" value="MCD9560733.1"/>
    <property type="molecule type" value="Genomic_DNA"/>
</dbReference>
<keyword evidence="4 7" id="KW-0812">Transmembrane</keyword>
<feature type="transmembrane region" description="Helical" evidence="7">
    <location>
        <begin position="82"/>
        <end position="105"/>
    </location>
</feature>
<reference evidence="9 10" key="1">
    <citation type="journal article" date="2021" name="BMC Genomics">
        <title>Datura genome reveals duplications of psychoactive alkaloid biosynthetic genes and high mutation rate following tissue culture.</title>
        <authorList>
            <person name="Rajewski A."/>
            <person name="Carter-House D."/>
            <person name="Stajich J."/>
            <person name="Litt A."/>
        </authorList>
    </citation>
    <scope>NUCLEOTIDE SEQUENCE [LARGE SCALE GENOMIC DNA]</scope>
    <source>
        <strain evidence="9">AR-01</strain>
    </source>
</reference>
<feature type="domain" description="ABC-2 type transporter transmembrane" evidence="8">
    <location>
        <begin position="37"/>
        <end position="120"/>
    </location>
</feature>
<evidence type="ECO:0000313" key="9">
    <source>
        <dbReference type="EMBL" id="MCD9560733.1"/>
    </source>
</evidence>
<feature type="transmembrane region" description="Helical" evidence="7">
    <location>
        <begin position="6"/>
        <end position="29"/>
    </location>
</feature>
<evidence type="ECO:0000256" key="3">
    <source>
        <dbReference type="ARBA" id="ARBA00022448"/>
    </source>
</evidence>
<feature type="transmembrane region" description="Helical" evidence="7">
    <location>
        <begin position="41"/>
        <end position="62"/>
    </location>
</feature>
<protein>
    <recommendedName>
        <fullName evidence="8">ABC-2 type transporter transmembrane domain-containing protein</fullName>
    </recommendedName>
</protein>
<evidence type="ECO:0000256" key="7">
    <source>
        <dbReference type="SAM" id="Phobius"/>
    </source>
</evidence>
<keyword evidence="10" id="KW-1185">Reference proteome</keyword>
<name>A0ABS8URB0_DATST</name>
<comment type="caution">
    <text evidence="9">The sequence shown here is derived from an EMBL/GenBank/DDBJ whole genome shotgun (WGS) entry which is preliminary data.</text>
</comment>
<evidence type="ECO:0000313" key="10">
    <source>
        <dbReference type="Proteomes" id="UP000823775"/>
    </source>
</evidence>
<dbReference type="PANTHER" id="PTHR48042">
    <property type="entry name" value="ABC TRANSPORTER G FAMILY MEMBER 11"/>
    <property type="match status" value="1"/>
</dbReference>
<evidence type="ECO:0000256" key="5">
    <source>
        <dbReference type="ARBA" id="ARBA00022989"/>
    </source>
</evidence>
<comment type="subcellular location">
    <subcellularLocation>
        <location evidence="1">Membrane</location>
        <topology evidence="1">Multi-pass membrane protein</topology>
    </subcellularLocation>
</comment>
<evidence type="ECO:0000256" key="4">
    <source>
        <dbReference type="ARBA" id="ARBA00022692"/>
    </source>
</evidence>
<gene>
    <name evidence="9" type="ORF">HAX54_019522</name>
</gene>
<dbReference type="Proteomes" id="UP000823775">
    <property type="component" value="Unassembled WGS sequence"/>
</dbReference>